<protein>
    <recommendedName>
        <fullName evidence="2">Reverse transcriptase domain-containing protein</fullName>
    </recommendedName>
</protein>
<dbReference type="EMBL" id="OW240918">
    <property type="protein sequence ID" value="CAH2306852.1"/>
    <property type="molecule type" value="Genomic_DNA"/>
</dbReference>
<gene>
    <name evidence="3" type="ORF">PECUL_23A052718</name>
</gene>
<dbReference type="InterPro" id="IPR000477">
    <property type="entry name" value="RT_dom"/>
</dbReference>
<reference evidence="3" key="1">
    <citation type="submission" date="2022-03" db="EMBL/GenBank/DDBJ databases">
        <authorList>
            <person name="Alioto T."/>
            <person name="Alioto T."/>
            <person name="Gomez Garrido J."/>
        </authorList>
    </citation>
    <scope>NUCLEOTIDE SEQUENCE</scope>
</reference>
<keyword evidence="1" id="KW-0472">Membrane</keyword>
<organism evidence="3 4">
    <name type="scientific">Pelobates cultripes</name>
    <name type="common">Western spadefoot toad</name>
    <dbReference type="NCBI Taxonomy" id="61616"/>
    <lineage>
        <taxon>Eukaryota</taxon>
        <taxon>Metazoa</taxon>
        <taxon>Chordata</taxon>
        <taxon>Craniata</taxon>
        <taxon>Vertebrata</taxon>
        <taxon>Euteleostomi</taxon>
        <taxon>Amphibia</taxon>
        <taxon>Batrachia</taxon>
        <taxon>Anura</taxon>
        <taxon>Pelobatoidea</taxon>
        <taxon>Pelobatidae</taxon>
        <taxon>Pelobates</taxon>
    </lineage>
</organism>
<sequence>MDVKLLSKLLASRLQQFIPRLVHLDQTGFIPGQEARYCTLRAFAIQGLAIKGNSDLLMLSTDAEKAFDRVTWSFMLATLGNGMLAWITALYTDPSVRVQINAHR</sequence>
<keyword evidence="4" id="KW-1185">Reference proteome</keyword>
<dbReference type="Proteomes" id="UP001295444">
    <property type="component" value="Chromosome 07"/>
</dbReference>
<feature type="transmembrane region" description="Helical" evidence="1">
    <location>
        <begin position="70"/>
        <end position="91"/>
    </location>
</feature>
<evidence type="ECO:0000259" key="2">
    <source>
        <dbReference type="Pfam" id="PF00078"/>
    </source>
</evidence>
<dbReference type="AlphaFoldDB" id="A0AAD1SQ66"/>
<proteinExistence type="predicted"/>
<evidence type="ECO:0000313" key="4">
    <source>
        <dbReference type="Proteomes" id="UP001295444"/>
    </source>
</evidence>
<name>A0AAD1SQ66_PELCU</name>
<dbReference type="Pfam" id="PF00078">
    <property type="entry name" value="RVT_1"/>
    <property type="match status" value="1"/>
</dbReference>
<feature type="domain" description="Reverse transcriptase" evidence="2">
    <location>
        <begin position="1"/>
        <end position="97"/>
    </location>
</feature>
<evidence type="ECO:0000256" key="1">
    <source>
        <dbReference type="SAM" id="Phobius"/>
    </source>
</evidence>
<dbReference type="PANTHER" id="PTHR19446">
    <property type="entry name" value="REVERSE TRANSCRIPTASES"/>
    <property type="match status" value="1"/>
</dbReference>
<keyword evidence="1" id="KW-0812">Transmembrane</keyword>
<evidence type="ECO:0000313" key="3">
    <source>
        <dbReference type="EMBL" id="CAH2306852.1"/>
    </source>
</evidence>
<keyword evidence="1" id="KW-1133">Transmembrane helix</keyword>
<accession>A0AAD1SQ66</accession>